<feature type="domain" description="YdbS-like PH" evidence="2">
    <location>
        <begin position="433"/>
        <end position="508"/>
    </location>
</feature>
<dbReference type="Pfam" id="PF03703">
    <property type="entry name" value="bPH_2"/>
    <property type="match status" value="2"/>
</dbReference>
<proteinExistence type="predicted"/>
<dbReference type="PANTHER" id="PTHR34473:SF2">
    <property type="entry name" value="UPF0699 TRANSMEMBRANE PROTEIN YDBT"/>
    <property type="match status" value="1"/>
</dbReference>
<keyword evidence="1" id="KW-0812">Transmembrane</keyword>
<comment type="caution">
    <text evidence="3">The sequence shown here is derived from an EMBL/GenBank/DDBJ whole genome shotgun (WGS) entry which is preliminary data.</text>
</comment>
<feature type="domain" description="YdbS-like PH" evidence="2">
    <location>
        <begin position="84"/>
        <end position="162"/>
    </location>
</feature>
<protein>
    <submittedName>
        <fullName evidence="3">Membrane protein</fullName>
    </submittedName>
</protein>
<feature type="transmembrane region" description="Helical" evidence="1">
    <location>
        <begin position="64"/>
        <end position="86"/>
    </location>
</feature>
<dbReference type="InterPro" id="IPR005182">
    <property type="entry name" value="YdbS-like_PH"/>
</dbReference>
<feature type="transmembrane region" description="Helical" evidence="1">
    <location>
        <begin position="387"/>
        <end position="408"/>
    </location>
</feature>
<evidence type="ECO:0000313" key="4">
    <source>
        <dbReference type="Proteomes" id="UP000634667"/>
    </source>
</evidence>
<dbReference type="PIRSF" id="PIRSF026631">
    <property type="entry name" value="UCP026631"/>
    <property type="match status" value="1"/>
</dbReference>
<evidence type="ECO:0000313" key="3">
    <source>
        <dbReference type="EMBL" id="GGW72871.1"/>
    </source>
</evidence>
<dbReference type="InterPro" id="IPR014529">
    <property type="entry name" value="UCP026631"/>
</dbReference>
<keyword evidence="1" id="KW-0472">Membrane</keyword>
<reference evidence="4" key="1">
    <citation type="journal article" date="2019" name="Int. J. Syst. Evol. Microbiol.">
        <title>The Global Catalogue of Microorganisms (GCM) 10K type strain sequencing project: providing services to taxonomists for standard genome sequencing and annotation.</title>
        <authorList>
            <consortium name="The Broad Institute Genomics Platform"/>
            <consortium name="The Broad Institute Genome Sequencing Center for Infectious Disease"/>
            <person name="Wu L."/>
            <person name="Ma J."/>
        </authorList>
    </citation>
    <scope>NUCLEOTIDE SEQUENCE [LARGE SCALE GENOMIC DNA]</scope>
    <source>
        <strain evidence="4">KCTC 23723</strain>
    </source>
</reference>
<dbReference type="PANTHER" id="PTHR34473">
    <property type="entry name" value="UPF0699 TRANSMEMBRANE PROTEIN YDBS"/>
    <property type="match status" value="1"/>
</dbReference>
<organism evidence="3 4">
    <name type="scientific">Alishewanella tabrizica</name>
    <dbReference type="NCBI Taxonomy" id="671278"/>
    <lineage>
        <taxon>Bacteria</taxon>
        <taxon>Pseudomonadati</taxon>
        <taxon>Pseudomonadota</taxon>
        <taxon>Gammaproteobacteria</taxon>
        <taxon>Alteromonadales</taxon>
        <taxon>Alteromonadaceae</taxon>
        <taxon>Alishewanella</taxon>
    </lineage>
</organism>
<dbReference type="Proteomes" id="UP000634667">
    <property type="component" value="Unassembled WGS sequence"/>
</dbReference>
<feature type="transmembrane region" description="Helical" evidence="1">
    <location>
        <begin position="414"/>
        <end position="431"/>
    </location>
</feature>
<gene>
    <name evidence="3" type="ORF">GCM10008111_31200</name>
</gene>
<evidence type="ECO:0000259" key="2">
    <source>
        <dbReference type="Pfam" id="PF03703"/>
    </source>
</evidence>
<dbReference type="EMBL" id="BMYR01000018">
    <property type="protein sequence ID" value="GGW72871.1"/>
    <property type="molecule type" value="Genomic_DNA"/>
</dbReference>
<keyword evidence="1" id="KW-1133">Transmembrane helix</keyword>
<feature type="transmembrane region" description="Helical" evidence="1">
    <location>
        <begin position="28"/>
        <end position="52"/>
    </location>
</feature>
<accession>A0ABQ2WVG2</accession>
<feature type="transmembrane region" description="Helical" evidence="1">
    <location>
        <begin position="251"/>
        <end position="282"/>
    </location>
</feature>
<name>A0ABQ2WVG2_9ALTE</name>
<keyword evidence="4" id="KW-1185">Reference proteome</keyword>
<dbReference type="RefSeq" id="WP_189484163.1">
    <property type="nucleotide sequence ID" value="NZ_BMYR01000018.1"/>
</dbReference>
<evidence type="ECO:0000256" key="1">
    <source>
        <dbReference type="SAM" id="Phobius"/>
    </source>
</evidence>
<sequence>MLENHSTQAASAPSLNVLQQWQRVSPIALVYFCLHLLKGIFSNVSILAPLLLLFYKGIQRSPGYFMLALGLLIIVIATIGMMQYLAFRFRVSEDTVEIQSGLLRKKQLNLPFNRIQNVRLLQPLYYRFSNHLCVVLDTAGSNQQEARLAALPNNLAEALQQAIYTQHVAVSHSEANDDLTSQTTELVSDEALLCTRSISDLILYGISNNRAILVMGFAAPFYVPITNILDQQLQRFGIDASQWFNYEQQSWFWFGLAVIATTLVFLLIITLFSIAASVLTYYHFRLLRTHDRYIRRSGLLTRHEISMKRSRLQWMHLQQDGLDKAFGRCHIHYEQIVSPLAAVQGEGQHGKIMVPALTPAMAQQLLQDVYPSNQLAVVQFNPINWRYILPGLVLICLPLLVASQVFFWPAAPSLAYLSIGVVMVIAALQILRWRRFGYAMDAEYFYLRRGLIGIDYFCVPLHKLQQLKVSQHSFMQRAGLRHLHLVCAAGNLTVPYMPAQAAYDIANYALYQVQASHRSWM</sequence>